<accession>A0A286R7T7</accession>
<evidence type="ECO:0000256" key="14">
    <source>
        <dbReference type="ARBA" id="ARBA00047683"/>
    </source>
</evidence>
<dbReference type="EC" id="4.1.3.27" evidence="5 15"/>
<dbReference type="PANTHER" id="PTHR11236:SF48">
    <property type="entry name" value="ISOCHORISMATE SYNTHASE MENF"/>
    <property type="match status" value="1"/>
</dbReference>
<evidence type="ECO:0000256" key="4">
    <source>
        <dbReference type="ARBA" id="ARBA00011575"/>
    </source>
</evidence>
<dbReference type="InterPro" id="IPR015890">
    <property type="entry name" value="Chorismate_C"/>
</dbReference>
<keyword evidence="11 15" id="KW-0057">Aromatic amino acid biosynthesis</keyword>
<keyword evidence="12 15" id="KW-0456">Lyase</keyword>
<dbReference type="GO" id="GO:0046872">
    <property type="term" value="F:metal ion binding"/>
    <property type="evidence" value="ECO:0007669"/>
    <property type="project" value="UniProtKB-KW"/>
</dbReference>
<dbReference type="KEGG" id="bko:CKF48_20145"/>
<evidence type="ECO:0000256" key="3">
    <source>
        <dbReference type="ARBA" id="ARBA00009562"/>
    </source>
</evidence>
<dbReference type="InterPro" id="IPR005256">
    <property type="entry name" value="Anth_synth_I_PabB"/>
</dbReference>
<evidence type="ECO:0000256" key="13">
    <source>
        <dbReference type="ARBA" id="ARBA00025634"/>
    </source>
</evidence>
<keyword evidence="19" id="KW-1185">Reference proteome</keyword>
<dbReference type="OrthoDB" id="9803598at2"/>
<dbReference type="InterPro" id="IPR019999">
    <property type="entry name" value="Anth_synth_I-like"/>
</dbReference>
<sequence length="461" mass="52234">MNQTLETLVILEVNDGDLLTPIAIYQKLSGKKKFLFESSLKHEDAGRFSFIGCNPVLEVQGSARSTIILSENEREEVKNKPLEVVKEQMKKIGIHNSQQFPFIGGAVGFAGYDVIRQYEEIGIEIQDDLQIPEVHFMFFEEVIVFDHLKQKLFLVGVPIVSNKRQLEEKLSKRKAELFSMEQKTGEKARISQYRPLMSEDAFISKVEKAKEYIKAGDIFQVVLSQRLQAEISGDPFDFYRKLRIDNPSPYMYYLDFGDYKVAGASPESLVKVNQHKVMTNPIAGTRPRGRNNLEDDLLAKELKQDEKEVAEHRMLLDLGRNDLGRVCEFGTISIRKYMNIEKYKHVMHLVSEVEGQLKNECTNIDALISCLPAGTVSGAPKIRAMEIINELEETKRGIYSGAIGYLSTNGNMDFALAIRTMVAKDGNAYIQAGAGIVYDSIPKKEYEETIHKLKAFLEAKK</sequence>
<dbReference type="InterPro" id="IPR005801">
    <property type="entry name" value="ADC_synthase"/>
</dbReference>
<comment type="cofactor">
    <cofactor evidence="1 15">
        <name>Mg(2+)</name>
        <dbReference type="ChEBI" id="CHEBI:18420"/>
    </cofactor>
</comment>
<dbReference type="Pfam" id="PF04715">
    <property type="entry name" value="Anth_synt_I_N"/>
    <property type="match status" value="1"/>
</dbReference>
<dbReference type="SUPFAM" id="SSF56322">
    <property type="entry name" value="ADC synthase"/>
    <property type="match status" value="1"/>
</dbReference>
<dbReference type="PANTHER" id="PTHR11236">
    <property type="entry name" value="AMINOBENZOATE/ANTHRANILATE SYNTHASE"/>
    <property type="match status" value="1"/>
</dbReference>
<evidence type="ECO:0000256" key="6">
    <source>
        <dbReference type="ARBA" id="ARBA00020653"/>
    </source>
</evidence>
<dbReference type="GO" id="GO:0004049">
    <property type="term" value="F:anthranilate synthase activity"/>
    <property type="evidence" value="ECO:0007669"/>
    <property type="project" value="UniProtKB-EC"/>
</dbReference>
<proteinExistence type="inferred from homology"/>
<keyword evidence="7 15" id="KW-0028">Amino-acid biosynthesis</keyword>
<dbReference type="PRINTS" id="PR00095">
    <property type="entry name" value="ANTSNTHASEI"/>
</dbReference>
<evidence type="ECO:0000259" key="16">
    <source>
        <dbReference type="Pfam" id="PF00425"/>
    </source>
</evidence>
<evidence type="ECO:0000313" key="18">
    <source>
        <dbReference type="EMBL" id="ASV69421.1"/>
    </source>
</evidence>
<comment type="catalytic activity">
    <reaction evidence="14 15">
        <text>chorismate + L-glutamine = anthranilate + pyruvate + L-glutamate + H(+)</text>
        <dbReference type="Rhea" id="RHEA:21732"/>
        <dbReference type="ChEBI" id="CHEBI:15361"/>
        <dbReference type="ChEBI" id="CHEBI:15378"/>
        <dbReference type="ChEBI" id="CHEBI:16567"/>
        <dbReference type="ChEBI" id="CHEBI:29748"/>
        <dbReference type="ChEBI" id="CHEBI:29985"/>
        <dbReference type="ChEBI" id="CHEBI:58359"/>
        <dbReference type="EC" id="4.1.3.27"/>
    </reaction>
</comment>
<comment type="function">
    <text evidence="13 15">Part of a heterotetrameric complex that catalyzes the two-step biosynthesis of anthranilate, an intermediate in the biosynthesis of L-tryptophan. In the first step, the glutamine-binding beta subunit (TrpG) of anthranilate synthase (AS) provides the glutamine amidotransferase activity which generates ammonia as a substrate that, along with chorismate, is used in the second step, catalyzed by the large alpha subunit of AS (TrpE) to produce anthranilate. In the absence of TrpG, TrpE can synthesize anthranilate directly from chorismate and high concentrations of ammonia.</text>
</comment>
<keyword evidence="10 15" id="KW-0460">Magnesium</keyword>
<dbReference type="Proteomes" id="UP000215137">
    <property type="component" value="Chromosome"/>
</dbReference>
<dbReference type="EMBL" id="CP022983">
    <property type="protein sequence ID" value="ASV69421.1"/>
    <property type="molecule type" value="Genomic_DNA"/>
</dbReference>
<evidence type="ECO:0000259" key="17">
    <source>
        <dbReference type="Pfam" id="PF04715"/>
    </source>
</evidence>
<dbReference type="Pfam" id="PF00425">
    <property type="entry name" value="Chorismate_bind"/>
    <property type="match status" value="1"/>
</dbReference>
<evidence type="ECO:0000313" key="19">
    <source>
        <dbReference type="Proteomes" id="UP000215137"/>
    </source>
</evidence>
<evidence type="ECO:0000256" key="15">
    <source>
        <dbReference type="RuleBase" id="RU364045"/>
    </source>
</evidence>
<comment type="pathway">
    <text evidence="2 15">Amino-acid biosynthesis; L-tryptophan biosynthesis; L-tryptophan from chorismate: step 1/5.</text>
</comment>
<dbReference type="Gene3D" id="3.60.120.10">
    <property type="entry name" value="Anthranilate synthase"/>
    <property type="match status" value="1"/>
</dbReference>
<keyword evidence="8 15" id="KW-0479">Metal-binding</keyword>
<dbReference type="NCBIfam" id="TIGR00564">
    <property type="entry name" value="trpE_most"/>
    <property type="match status" value="1"/>
</dbReference>
<feature type="domain" description="Chorismate-utilising enzyme C-terminal" evidence="16">
    <location>
        <begin position="199"/>
        <end position="452"/>
    </location>
</feature>
<name>A0A286R7T7_9BACI</name>
<keyword evidence="9 15" id="KW-0822">Tryptophan biosynthesis</keyword>
<evidence type="ECO:0000256" key="5">
    <source>
        <dbReference type="ARBA" id="ARBA00012266"/>
    </source>
</evidence>
<evidence type="ECO:0000256" key="11">
    <source>
        <dbReference type="ARBA" id="ARBA00023141"/>
    </source>
</evidence>
<comment type="similarity">
    <text evidence="3 15">Belongs to the anthranilate synthase component I family.</text>
</comment>
<evidence type="ECO:0000256" key="9">
    <source>
        <dbReference type="ARBA" id="ARBA00022822"/>
    </source>
</evidence>
<dbReference type="AlphaFoldDB" id="A0A286R7T7"/>
<reference evidence="18 19" key="1">
    <citation type="submission" date="2017-08" db="EMBL/GenBank/DDBJ databases">
        <title>Complete Genome Sequence of Bacillus kochii Oregon-R-modENCODE STRAIN BDGP4, isolated from Drosophila melanogaster gut.</title>
        <authorList>
            <person name="Wan K.H."/>
            <person name="Yu C."/>
            <person name="Park S."/>
            <person name="Hammonds A.S."/>
            <person name="Booth B.W."/>
            <person name="Celniker S.E."/>
        </authorList>
    </citation>
    <scope>NUCLEOTIDE SEQUENCE [LARGE SCALE GENOMIC DNA]</scope>
    <source>
        <strain evidence="18 19">BDGP4</strain>
    </source>
</reference>
<evidence type="ECO:0000256" key="8">
    <source>
        <dbReference type="ARBA" id="ARBA00022723"/>
    </source>
</evidence>
<dbReference type="GO" id="GO:0000162">
    <property type="term" value="P:L-tryptophan biosynthetic process"/>
    <property type="evidence" value="ECO:0007669"/>
    <property type="project" value="UniProtKB-UniPathway"/>
</dbReference>
<protein>
    <recommendedName>
        <fullName evidence="6 15">Anthranilate synthase component 1</fullName>
        <ecNumber evidence="5 15">4.1.3.27</ecNumber>
    </recommendedName>
</protein>
<dbReference type="InterPro" id="IPR006805">
    <property type="entry name" value="Anth_synth_I_N"/>
</dbReference>
<evidence type="ECO:0000256" key="2">
    <source>
        <dbReference type="ARBA" id="ARBA00004873"/>
    </source>
</evidence>
<dbReference type="UniPathway" id="UPA00035">
    <property type="reaction ID" value="UER00040"/>
</dbReference>
<evidence type="ECO:0000256" key="12">
    <source>
        <dbReference type="ARBA" id="ARBA00023239"/>
    </source>
</evidence>
<gene>
    <name evidence="15" type="primary">trpE</name>
    <name evidence="18" type="ORF">CKF48_20145</name>
</gene>
<evidence type="ECO:0000256" key="1">
    <source>
        <dbReference type="ARBA" id="ARBA00001946"/>
    </source>
</evidence>
<comment type="subunit">
    <text evidence="4 15">Heterotetramer consisting of two non-identical subunits: a beta subunit (TrpG) and a large alpha subunit (TrpE).</text>
</comment>
<evidence type="ECO:0000256" key="10">
    <source>
        <dbReference type="ARBA" id="ARBA00022842"/>
    </source>
</evidence>
<evidence type="ECO:0000256" key="7">
    <source>
        <dbReference type="ARBA" id="ARBA00022605"/>
    </source>
</evidence>
<organism evidence="18 19">
    <name type="scientific">Cytobacillus kochii</name>
    <dbReference type="NCBI Taxonomy" id="859143"/>
    <lineage>
        <taxon>Bacteria</taxon>
        <taxon>Bacillati</taxon>
        <taxon>Bacillota</taxon>
        <taxon>Bacilli</taxon>
        <taxon>Bacillales</taxon>
        <taxon>Bacillaceae</taxon>
        <taxon>Cytobacillus</taxon>
    </lineage>
</organism>
<feature type="domain" description="Anthranilate synthase component I N-terminal" evidence="17">
    <location>
        <begin position="17"/>
        <end position="154"/>
    </location>
</feature>